<evidence type="ECO:0000259" key="15">
    <source>
        <dbReference type="Pfam" id="PF02887"/>
    </source>
</evidence>
<keyword evidence="4 13" id="KW-0808">Transferase</keyword>
<evidence type="ECO:0000256" key="2">
    <source>
        <dbReference type="ARBA" id="ARBA00008663"/>
    </source>
</evidence>
<dbReference type="GO" id="GO:0016301">
    <property type="term" value="F:kinase activity"/>
    <property type="evidence" value="ECO:0007669"/>
    <property type="project" value="UniProtKB-KW"/>
</dbReference>
<sequence>MENIDEILEVSDGLMIARGDLGVEIPAEEVPIVQKRLIKKCNQFGKPVITATQMLDSMQRNPRPTRAEASDVANAIFDGTDAVMLSGETAAGQYPVEAVKMMHKIALCAEKELNHKEILSVRSKQTEHNMTDAICQSVAHTAINLDIHAVITPTESGHTARMIAKYRPKSPIIAITSNERTRNQLELVWGVYPAGRKGSLHG</sequence>
<accession>A0A420VJC5</accession>
<evidence type="ECO:0000256" key="9">
    <source>
        <dbReference type="ARBA" id="ARBA00022842"/>
    </source>
</evidence>
<evidence type="ECO:0000256" key="10">
    <source>
        <dbReference type="ARBA" id="ARBA00022958"/>
    </source>
</evidence>
<dbReference type="AlphaFoldDB" id="A0A420VJC5"/>
<keyword evidence="7 13" id="KW-0418">Kinase</keyword>
<keyword evidence="9 13" id="KW-0460">Magnesium</keyword>
<evidence type="ECO:0000256" key="4">
    <source>
        <dbReference type="ARBA" id="ARBA00022679"/>
    </source>
</evidence>
<evidence type="ECO:0000256" key="13">
    <source>
        <dbReference type="RuleBase" id="RU000504"/>
    </source>
</evidence>
<evidence type="ECO:0000256" key="8">
    <source>
        <dbReference type="ARBA" id="ARBA00022840"/>
    </source>
</evidence>
<keyword evidence="6" id="KW-0547">Nucleotide-binding</keyword>
<dbReference type="SUPFAM" id="SSF51621">
    <property type="entry name" value="Phosphoenolpyruvate/pyruvate domain"/>
    <property type="match status" value="1"/>
</dbReference>
<keyword evidence="12 16" id="KW-0670">Pyruvate</keyword>
<evidence type="ECO:0000313" key="17">
    <source>
        <dbReference type="Proteomes" id="UP000286235"/>
    </source>
</evidence>
<comment type="caution">
    <text evidence="16">The sequence shown here is derived from an EMBL/GenBank/DDBJ whole genome shotgun (WGS) entry which is preliminary data.</text>
</comment>
<comment type="pathway">
    <text evidence="1 13">Carbohydrate degradation; glycolysis; pyruvate from D-glyceraldehyde 3-phosphate: step 5/5.</text>
</comment>
<dbReference type="EC" id="2.7.1.40" evidence="3 13"/>
<evidence type="ECO:0000259" key="14">
    <source>
        <dbReference type="Pfam" id="PF00224"/>
    </source>
</evidence>
<dbReference type="InterPro" id="IPR015793">
    <property type="entry name" value="Pyrv_Knase_brl"/>
</dbReference>
<evidence type="ECO:0000256" key="11">
    <source>
        <dbReference type="ARBA" id="ARBA00023152"/>
    </source>
</evidence>
<dbReference type="GO" id="GO:0004743">
    <property type="term" value="F:pyruvate kinase activity"/>
    <property type="evidence" value="ECO:0007669"/>
    <property type="project" value="UniProtKB-EC"/>
</dbReference>
<comment type="catalytic activity">
    <reaction evidence="13">
        <text>pyruvate + ATP = phosphoenolpyruvate + ADP + H(+)</text>
        <dbReference type="Rhea" id="RHEA:18157"/>
        <dbReference type="ChEBI" id="CHEBI:15361"/>
        <dbReference type="ChEBI" id="CHEBI:15378"/>
        <dbReference type="ChEBI" id="CHEBI:30616"/>
        <dbReference type="ChEBI" id="CHEBI:58702"/>
        <dbReference type="ChEBI" id="CHEBI:456216"/>
        <dbReference type="EC" id="2.7.1.40"/>
    </reaction>
</comment>
<dbReference type="UniPathway" id="UPA00109">
    <property type="reaction ID" value="UER00188"/>
</dbReference>
<dbReference type="InterPro" id="IPR036918">
    <property type="entry name" value="Pyrv_Knase_C_sf"/>
</dbReference>
<evidence type="ECO:0000313" key="16">
    <source>
        <dbReference type="EMBL" id="RKO63468.1"/>
    </source>
</evidence>
<dbReference type="Pfam" id="PF02887">
    <property type="entry name" value="PK_C"/>
    <property type="match status" value="1"/>
</dbReference>
<name>A0A420VJC5_9BACI</name>
<dbReference type="GO" id="GO:0005524">
    <property type="term" value="F:ATP binding"/>
    <property type="evidence" value="ECO:0007669"/>
    <property type="project" value="UniProtKB-KW"/>
</dbReference>
<dbReference type="PRINTS" id="PR01050">
    <property type="entry name" value="PYRUVTKNASE"/>
</dbReference>
<dbReference type="Gene3D" id="3.20.20.60">
    <property type="entry name" value="Phosphoenolpyruvate-binding domains"/>
    <property type="match status" value="1"/>
</dbReference>
<comment type="similarity">
    <text evidence="2 13">Belongs to the pyruvate kinase family.</text>
</comment>
<proteinExistence type="inferred from homology"/>
<keyword evidence="8" id="KW-0067">ATP-binding</keyword>
<dbReference type="InterPro" id="IPR001697">
    <property type="entry name" value="Pyr_Knase"/>
</dbReference>
<dbReference type="Pfam" id="PF00224">
    <property type="entry name" value="PK"/>
    <property type="match status" value="1"/>
</dbReference>
<protein>
    <recommendedName>
        <fullName evidence="3 13">Pyruvate kinase</fullName>
        <ecNumber evidence="3 13">2.7.1.40</ecNumber>
    </recommendedName>
</protein>
<gene>
    <name evidence="16" type="ORF">Cdeb_02914</name>
</gene>
<evidence type="ECO:0000256" key="6">
    <source>
        <dbReference type="ARBA" id="ARBA00022741"/>
    </source>
</evidence>
<dbReference type="GO" id="GO:0000287">
    <property type="term" value="F:magnesium ion binding"/>
    <property type="evidence" value="ECO:0007669"/>
    <property type="project" value="InterPro"/>
</dbReference>
<dbReference type="InterPro" id="IPR015813">
    <property type="entry name" value="Pyrv/PenolPyrv_kinase-like_dom"/>
</dbReference>
<evidence type="ECO:0000256" key="12">
    <source>
        <dbReference type="ARBA" id="ARBA00023317"/>
    </source>
</evidence>
<feature type="domain" description="Pyruvate kinase C-terminal" evidence="15">
    <location>
        <begin position="132"/>
        <end position="194"/>
    </location>
</feature>
<dbReference type="InterPro" id="IPR015795">
    <property type="entry name" value="Pyrv_Knase_C"/>
</dbReference>
<evidence type="ECO:0000256" key="7">
    <source>
        <dbReference type="ARBA" id="ARBA00022777"/>
    </source>
</evidence>
<dbReference type="EMBL" id="AZRV01000007">
    <property type="protein sequence ID" value="RKO63468.1"/>
    <property type="molecule type" value="Genomic_DNA"/>
</dbReference>
<dbReference type="SUPFAM" id="SSF52935">
    <property type="entry name" value="PK C-terminal domain-like"/>
    <property type="match status" value="1"/>
</dbReference>
<dbReference type="Proteomes" id="UP000286235">
    <property type="component" value="Unassembled WGS sequence"/>
</dbReference>
<evidence type="ECO:0000256" key="5">
    <source>
        <dbReference type="ARBA" id="ARBA00022723"/>
    </source>
</evidence>
<feature type="domain" description="Pyruvate kinase barrel" evidence="14">
    <location>
        <begin position="2"/>
        <end position="99"/>
    </location>
</feature>
<dbReference type="InterPro" id="IPR040442">
    <property type="entry name" value="Pyrv_kinase-like_dom_sf"/>
</dbReference>
<evidence type="ECO:0000256" key="3">
    <source>
        <dbReference type="ARBA" id="ARBA00012142"/>
    </source>
</evidence>
<keyword evidence="17" id="KW-1185">Reference proteome</keyword>
<reference evidence="16 17" key="1">
    <citation type="submission" date="2013-12" db="EMBL/GenBank/DDBJ databases">
        <title>Genome and proteome characterization of Caldibacillus debilis GB1 derived from a cellulolytic aero-tolerant co-culture.</title>
        <authorList>
            <person name="Wushke S.T."/>
            <person name="Zhang X."/>
            <person name="Fristensky B."/>
            <person name="Wilkins J.A."/>
            <person name="Levin D.B."/>
            <person name="Sparling R."/>
        </authorList>
    </citation>
    <scope>NUCLEOTIDE SEQUENCE [LARGE SCALE GENOMIC DNA]</scope>
    <source>
        <strain evidence="16 17">GB1</strain>
    </source>
</reference>
<keyword evidence="10" id="KW-0630">Potassium</keyword>
<keyword evidence="11 13" id="KW-0324">Glycolysis</keyword>
<dbReference type="Gene3D" id="3.40.1380.20">
    <property type="entry name" value="Pyruvate kinase, C-terminal domain"/>
    <property type="match status" value="1"/>
</dbReference>
<dbReference type="GO" id="GO:0030955">
    <property type="term" value="F:potassium ion binding"/>
    <property type="evidence" value="ECO:0007669"/>
    <property type="project" value="InterPro"/>
</dbReference>
<organism evidence="16 17">
    <name type="scientific">Caldibacillus debilis GB1</name>
    <dbReference type="NCBI Taxonomy" id="1339248"/>
    <lineage>
        <taxon>Bacteria</taxon>
        <taxon>Bacillati</taxon>
        <taxon>Bacillota</taxon>
        <taxon>Bacilli</taxon>
        <taxon>Bacillales</taxon>
        <taxon>Bacillaceae</taxon>
        <taxon>Caldibacillus</taxon>
    </lineage>
</organism>
<evidence type="ECO:0000256" key="1">
    <source>
        <dbReference type="ARBA" id="ARBA00004997"/>
    </source>
</evidence>
<keyword evidence="5" id="KW-0479">Metal-binding</keyword>
<dbReference type="PANTHER" id="PTHR11817">
    <property type="entry name" value="PYRUVATE KINASE"/>
    <property type="match status" value="1"/>
</dbReference>